<organism evidence="1">
    <name type="scientific">Arundo donax</name>
    <name type="common">Giant reed</name>
    <name type="synonym">Donax arundinaceus</name>
    <dbReference type="NCBI Taxonomy" id="35708"/>
    <lineage>
        <taxon>Eukaryota</taxon>
        <taxon>Viridiplantae</taxon>
        <taxon>Streptophyta</taxon>
        <taxon>Embryophyta</taxon>
        <taxon>Tracheophyta</taxon>
        <taxon>Spermatophyta</taxon>
        <taxon>Magnoliopsida</taxon>
        <taxon>Liliopsida</taxon>
        <taxon>Poales</taxon>
        <taxon>Poaceae</taxon>
        <taxon>PACMAD clade</taxon>
        <taxon>Arundinoideae</taxon>
        <taxon>Arundineae</taxon>
        <taxon>Arundo</taxon>
    </lineage>
</organism>
<sequence length="76" mass="8953">MEEIAYTPTSKYGNPHNEIWHCIPTALLHCAQLQMQDAIIWSQDLRWQNIRNIKKIMVQVVRTNNFEVSLVCSLNR</sequence>
<protein>
    <submittedName>
        <fullName evidence="1">Uncharacterized protein</fullName>
    </submittedName>
</protein>
<dbReference type="AlphaFoldDB" id="A0A0A9FK37"/>
<proteinExistence type="predicted"/>
<dbReference type="EMBL" id="GBRH01185214">
    <property type="protein sequence ID" value="JAE12682.1"/>
    <property type="molecule type" value="Transcribed_RNA"/>
</dbReference>
<evidence type="ECO:0000313" key="1">
    <source>
        <dbReference type="EMBL" id="JAE12682.1"/>
    </source>
</evidence>
<name>A0A0A9FK37_ARUDO</name>
<reference evidence="1" key="2">
    <citation type="journal article" date="2015" name="Data Brief">
        <title>Shoot transcriptome of the giant reed, Arundo donax.</title>
        <authorList>
            <person name="Barrero R.A."/>
            <person name="Guerrero F.D."/>
            <person name="Moolhuijzen P."/>
            <person name="Goolsby J.A."/>
            <person name="Tidwell J."/>
            <person name="Bellgard S.E."/>
            <person name="Bellgard M.I."/>
        </authorList>
    </citation>
    <scope>NUCLEOTIDE SEQUENCE</scope>
    <source>
        <tissue evidence="1">Shoot tissue taken approximately 20 cm above the soil surface</tissue>
    </source>
</reference>
<reference evidence="1" key="1">
    <citation type="submission" date="2014-09" db="EMBL/GenBank/DDBJ databases">
        <authorList>
            <person name="Magalhaes I.L.F."/>
            <person name="Oliveira U."/>
            <person name="Santos F.R."/>
            <person name="Vidigal T.H.D.A."/>
            <person name="Brescovit A.D."/>
            <person name="Santos A.J."/>
        </authorList>
    </citation>
    <scope>NUCLEOTIDE SEQUENCE</scope>
    <source>
        <tissue evidence="1">Shoot tissue taken approximately 20 cm above the soil surface</tissue>
    </source>
</reference>
<accession>A0A0A9FK37</accession>